<dbReference type="AlphaFoldDB" id="A0AAD8EG30"/>
<feature type="non-terminal residue" evidence="1">
    <location>
        <position position="1"/>
    </location>
</feature>
<gene>
    <name evidence="1" type="ORF">L9F63_017902</name>
</gene>
<name>A0AAD8EG30_DIPPU</name>
<comment type="caution">
    <text evidence="1">The sequence shown here is derived from an EMBL/GenBank/DDBJ whole genome shotgun (WGS) entry which is preliminary data.</text>
</comment>
<organism evidence="1 2">
    <name type="scientific">Diploptera punctata</name>
    <name type="common">Pacific beetle cockroach</name>
    <dbReference type="NCBI Taxonomy" id="6984"/>
    <lineage>
        <taxon>Eukaryota</taxon>
        <taxon>Metazoa</taxon>
        <taxon>Ecdysozoa</taxon>
        <taxon>Arthropoda</taxon>
        <taxon>Hexapoda</taxon>
        <taxon>Insecta</taxon>
        <taxon>Pterygota</taxon>
        <taxon>Neoptera</taxon>
        <taxon>Polyneoptera</taxon>
        <taxon>Dictyoptera</taxon>
        <taxon>Blattodea</taxon>
        <taxon>Blaberoidea</taxon>
        <taxon>Blaberidae</taxon>
        <taxon>Diplopterinae</taxon>
        <taxon>Diploptera</taxon>
    </lineage>
</organism>
<feature type="non-terminal residue" evidence="1">
    <location>
        <position position="71"/>
    </location>
</feature>
<dbReference type="EMBL" id="JASPKZ010005303">
    <property type="protein sequence ID" value="KAJ9588791.1"/>
    <property type="molecule type" value="Genomic_DNA"/>
</dbReference>
<reference evidence="1" key="1">
    <citation type="journal article" date="2023" name="IScience">
        <title>Live-bearing cockroach genome reveals convergent evolutionary mechanisms linked to viviparity in insects and beyond.</title>
        <authorList>
            <person name="Fouks B."/>
            <person name="Harrison M.C."/>
            <person name="Mikhailova A.A."/>
            <person name="Marchal E."/>
            <person name="English S."/>
            <person name="Carruthers M."/>
            <person name="Jennings E.C."/>
            <person name="Chiamaka E.L."/>
            <person name="Frigard R.A."/>
            <person name="Pippel M."/>
            <person name="Attardo G.M."/>
            <person name="Benoit J.B."/>
            <person name="Bornberg-Bauer E."/>
            <person name="Tobe S.S."/>
        </authorList>
    </citation>
    <scope>NUCLEOTIDE SEQUENCE</scope>
    <source>
        <strain evidence="1">Stay&amp;Tobe</strain>
    </source>
</reference>
<accession>A0AAD8EG30</accession>
<reference evidence="1" key="2">
    <citation type="submission" date="2023-05" db="EMBL/GenBank/DDBJ databases">
        <authorList>
            <person name="Fouks B."/>
        </authorList>
    </citation>
    <scope>NUCLEOTIDE SEQUENCE</scope>
    <source>
        <strain evidence="1">Stay&amp;Tobe</strain>
        <tissue evidence="1">Testes</tissue>
    </source>
</reference>
<dbReference type="Proteomes" id="UP001233999">
    <property type="component" value="Unassembled WGS sequence"/>
</dbReference>
<sequence>GRNFTTDRGLKSNKGNQWAEMHISGESGERFCDFIANNCILIGEQTSGIFETLALNSYGVKWQQRAQLLLY</sequence>
<evidence type="ECO:0000313" key="2">
    <source>
        <dbReference type="Proteomes" id="UP001233999"/>
    </source>
</evidence>
<protein>
    <submittedName>
        <fullName evidence="1">Uncharacterized protein</fullName>
    </submittedName>
</protein>
<keyword evidence="2" id="KW-1185">Reference proteome</keyword>
<evidence type="ECO:0000313" key="1">
    <source>
        <dbReference type="EMBL" id="KAJ9588791.1"/>
    </source>
</evidence>
<proteinExistence type="predicted"/>